<dbReference type="RefSeq" id="WP_132098481.1">
    <property type="nucleotide sequence ID" value="NZ_SMDA01000005.1"/>
</dbReference>
<reference evidence="1 2" key="1">
    <citation type="submission" date="2019-03" db="EMBL/GenBank/DDBJ databases">
        <title>Genomic Encyclopedia of Type Strains, Phase IV (KMG-IV): sequencing the most valuable type-strain genomes for metagenomic binning, comparative biology and taxonomic classification.</title>
        <authorList>
            <person name="Goeker M."/>
        </authorList>
    </citation>
    <scope>NUCLEOTIDE SEQUENCE [LARGE SCALE GENOMIC DNA]</scope>
    <source>
        <strain evidence="1 2">DSM 18507</strain>
    </source>
</reference>
<protein>
    <submittedName>
        <fullName evidence="1">Phage gpG-like protein</fullName>
    </submittedName>
</protein>
<organism evidence="1 2">
    <name type="scientific">Gulbenkiania mobilis</name>
    <dbReference type="NCBI Taxonomy" id="397457"/>
    <lineage>
        <taxon>Bacteria</taxon>
        <taxon>Pseudomonadati</taxon>
        <taxon>Pseudomonadota</taxon>
        <taxon>Betaproteobacteria</taxon>
        <taxon>Neisseriales</taxon>
        <taxon>Chromobacteriaceae</taxon>
        <taxon>Gulbenkiania</taxon>
    </lineage>
</organism>
<comment type="caution">
    <text evidence="1">The sequence shown here is derived from an EMBL/GenBank/DDBJ whole genome shotgun (WGS) entry which is preliminary data.</text>
</comment>
<proteinExistence type="predicted"/>
<evidence type="ECO:0000313" key="1">
    <source>
        <dbReference type="EMBL" id="TCW31420.1"/>
    </source>
</evidence>
<dbReference type="EMBL" id="SMDA01000005">
    <property type="protein sequence ID" value="TCW31420.1"/>
    <property type="molecule type" value="Genomic_DNA"/>
</dbReference>
<sequence>MIRLELDDRALKQALDKLAARLGDMSPALDRIGQRLVEGTRTGIEAGKDWAGRPFAPNSPTTLLRKRGDKPLIDSGNFKDARLAHHVQGRQSVLVSAGGVQAAVLQYGAKRGQFGQTRRGAPIPWGDIPARPFFPDDKAAQGAALATLTDYIKDVLADLA</sequence>
<gene>
    <name evidence="1" type="ORF">EV669_105121</name>
</gene>
<name>A0ABY2D109_GULMO</name>
<dbReference type="Proteomes" id="UP000294801">
    <property type="component" value="Unassembled WGS sequence"/>
</dbReference>
<dbReference type="Pfam" id="PF05069">
    <property type="entry name" value="Phage_tail_S"/>
    <property type="match status" value="1"/>
</dbReference>
<evidence type="ECO:0000313" key="2">
    <source>
        <dbReference type="Proteomes" id="UP000294801"/>
    </source>
</evidence>
<accession>A0ABY2D109</accession>
<dbReference type="InterPro" id="IPR006522">
    <property type="entry name" value="Phage_virion_morphogenesis"/>
</dbReference>
<keyword evidence="2" id="KW-1185">Reference proteome</keyword>